<dbReference type="PANTHER" id="PTHR18949:SF1">
    <property type="entry name" value="LYMPHOCYTE-SPECIFIC PROTEIN 1"/>
    <property type="match status" value="1"/>
</dbReference>
<organism evidence="1 2">
    <name type="scientific">Podarcis muralis</name>
    <name type="common">Wall lizard</name>
    <name type="synonym">Lacerta muralis</name>
    <dbReference type="NCBI Taxonomy" id="64176"/>
    <lineage>
        <taxon>Eukaryota</taxon>
        <taxon>Metazoa</taxon>
        <taxon>Chordata</taxon>
        <taxon>Craniata</taxon>
        <taxon>Vertebrata</taxon>
        <taxon>Euteleostomi</taxon>
        <taxon>Lepidosauria</taxon>
        <taxon>Squamata</taxon>
        <taxon>Bifurcata</taxon>
        <taxon>Unidentata</taxon>
        <taxon>Episquamata</taxon>
        <taxon>Laterata</taxon>
        <taxon>Lacertibaenia</taxon>
        <taxon>Lacertidae</taxon>
        <taxon>Podarcis</taxon>
    </lineage>
</organism>
<dbReference type="PRINTS" id="PR01083">
    <property type="entry name" value="LYMPHSPCIFIC"/>
</dbReference>
<dbReference type="GO" id="GO:0007165">
    <property type="term" value="P:signal transduction"/>
    <property type="evidence" value="ECO:0007669"/>
    <property type="project" value="InterPro"/>
</dbReference>
<dbReference type="GeneTree" id="ENSGT00940000153901"/>
<keyword evidence="2" id="KW-1185">Reference proteome</keyword>
<dbReference type="PANTHER" id="PTHR18949">
    <property type="entry name" value="CALDESMON"/>
    <property type="match status" value="1"/>
</dbReference>
<dbReference type="InterPro" id="IPR006018">
    <property type="entry name" value="Caldesmon_LSP"/>
</dbReference>
<dbReference type="AlphaFoldDB" id="A0A670I9V1"/>
<reference evidence="1 2" key="1">
    <citation type="journal article" date="2019" name="Proc. Natl. Acad. Sci. U.S.A.">
        <title>Regulatory changes in pterin and carotenoid genes underlie balanced color polymorphisms in the wall lizard.</title>
        <authorList>
            <person name="Andrade P."/>
            <person name="Pinho C."/>
            <person name="Perez I de Lanuza G."/>
            <person name="Afonso S."/>
            <person name="Brejcha J."/>
            <person name="Rubin C.J."/>
            <person name="Wallerman O."/>
            <person name="Pereira P."/>
            <person name="Sabatino S.J."/>
            <person name="Bellati A."/>
            <person name="Pellitteri-Rosa D."/>
            <person name="Bosakova Z."/>
            <person name="Bunikis I."/>
            <person name="Carretero M.A."/>
            <person name="Feiner N."/>
            <person name="Marsik P."/>
            <person name="Pauperio F."/>
            <person name="Salvi D."/>
            <person name="Soler L."/>
            <person name="While G.M."/>
            <person name="Uller T."/>
            <person name="Font E."/>
            <person name="Andersson L."/>
            <person name="Carneiro M."/>
        </authorList>
    </citation>
    <scope>NUCLEOTIDE SEQUENCE</scope>
</reference>
<evidence type="ECO:0000313" key="2">
    <source>
        <dbReference type="Proteomes" id="UP000472272"/>
    </source>
</evidence>
<dbReference type="Proteomes" id="UP000472272">
    <property type="component" value="Chromosome 1"/>
</dbReference>
<proteinExistence type="predicted"/>
<dbReference type="Ensembl" id="ENSPMRT00000009039.1">
    <property type="protein sequence ID" value="ENSPMRP00000008454.1"/>
    <property type="gene ID" value="ENSPMRG00000005701.1"/>
</dbReference>
<reference evidence="1" key="2">
    <citation type="submission" date="2025-08" db="UniProtKB">
        <authorList>
            <consortium name="Ensembl"/>
        </authorList>
    </citation>
    <scope>IDENTIFICATION</scope>
</reference>
<dbReference type="InterPro" id="IPR002211">
    <property type="entry name" value="Lymphspecific"/>
</dbReference>
<reference evidence="1" key="3">
    <citation type="submission" date="2025-09" db="UniProtKB">
        <authorList>
            <consortium name="Ensembl"/>
        </authorList>
    </citation>
    <scope>IDENTIFICATION</scope>
</reference>
<protein>
    <submittedName>
        <fullName evidence="1">Lymphocyte specific protein 1</fullName>
    </submittedName>
</protein>
<dbReference type="GO" id="GO:0003779">
    <property type="term" value="F:actin binding"/>
    <property type="evidence" value="ECO:0007669"/>
    <property type="project" value="InterPro"/>
</dbReference>
<gene>
    <name evidence="1" type="primary">LSP1</name>
</gene>
<accession>A0A670I9V1</accession>
<dbReference type="Pfam" id="PF02029">
    <property type="entry name" value="Caldesmon"/>
    <property type="match status" value="1"/>
</dbReference>
<evidence type="ECO:0000313" key="1">
    <source>
        <dbReference type="Ensembl" id="ENSPMRP00000008454.1"/>
    </source>
</evidence>
<name>A0A670I9V1_PODMU</name>
<sequence length="285" mass="31595">NPKVVVNGRCVSPNIIHGEKGQKTVNKGSDQNNVCVILNLHCVKHLSFFLLCFRIDGKPSGTTELEEDEGFSDWSQKLEQRKQRWAGEGVPEAEQTCQGDWREAQPVAPACCEESSYCIPKITGKWEDGAMNMLGWISFEMPRFARNPLSIGLFCSPSSNSVKKTQPPLPVSKIDDKLEQYTHAIETSIKSPKPVRQLSIDLPSTSAAVASTKSLWETGEVAQTSVKTTPCKDIVAGDIVNKRSLWEQKESPRTDENLPGKKYKYVATGHGQYKKVLIEDGATEK</sequence>